<evidence type="ECO:0000259" key="9">
    <source>
        <dbReference type="Pfam" id="PF01225"/>
    </source>
</evidence>
<evidence type="ECO:0000256" key="7">
    <source>
        <dbReference type="ARBA" id="ARBA00022840"/>
    </source>
</evidence>
<dbReference type="Gene3D" id="3.90.190.20">
    <property type="entry name" value="Mur ligase, C-terminal domain"/>
    <property type="match status" value="1"/>
</dbReference>
<dbReference type="SUPFAM" id="SSF53244">
    <property type="entry name" value="MurD-like peptide ligases, peptide-binding domain"/>
    <property type="match status" value="1"/>
</dbReference>
<reference evidence="12" key="1">
    <citation type="submission" date="2014-05" db="EMBL/GenBank/DDBJ databases">
        <title>Key roles for freshwater Actinobacteria revealed by deep metagenomic sequencing.</title>
        <authorList>
            <person name="Ghai R."/>
            <person name="Mizuno C.M."/>
            <person name="Picazo A."/>
            <person name="Camacho A."/>
            <person name="Rodriguez-Valera F."/>
        </authorList>
    </citation>
    <scope>NUCLEOTIDE SEQUENCE</scope>
</reference>
<feature type="domain" description="Mur ligase C-terminal" evidence="10">
    <location>
        <begin position="315"/>
        <end position="443"/>
    </location>
</feature>
<organism evidence="12">
    <name type="scientific">freshwater metagenome</name>
    <dbReference type="NCBI Taxonomy" id="449393"/>
    <lineage>
        <taxon>unclassified sequences</taxon>
        <taxon>metagenomes</taxon>
        <taxon>ecological metagenomes</taxon>
    </lineage>
</organism>
<dbReference type="Pfam" id="PF08245">
    <property type="entry name" value="Mur_ligase_M"/>
    <property type="match status" value="1"/>
</dbReference>
<dbReference type="PANTHER" id="PTHR43445:SF3">
    <property type="entry name" value="UDP-N-ACETYLMURAMATE--L-ALANINE LIGASE"/>
    <property type="match status" value="1"/>
</dbReference>
<dbReference type="InterPro" id="IPR013221">
    <property type="entry name" value="Mur_ligase_cen"/>
</dbReference>
<dbReference type="NCBIfam" id="TIGR01082">
    <property type="entry name" value="murC"/>
    <property type="match status" value="1"/>
</dbReference>
<dbReference type="InterPro" id="IPR000713">
    <property type="entry name" value="Mur_ligase_N"/>
</dbReference>
<dbReference type="GO" id="GO:0009252">
    <property type="term" value="P:peptidoglycan biosynthetic process"/>
    <property type="evidence" value="ECO:0007669"/>
    <property type="project" value="UniProtKB-UniPathway"/>
</dbReference>
<keyword evidence="5" id="KW-0436">Ligase</keyword>
<evidence type="ECO:0000256" key="3">
    <source>
        <dbReference type="ARBA" id="ARBA00012211"/>
    </source>
</evidence>
<accession>A0A094NZ64</accession>
<dbReference type="InterPro" id="IPR036615">
    <property type="entry name" value="Mur_ligase_C_dom_sf"/>
</dbReference>
<comment type="caution">
    <text evidence="12">The sequence shown here is derived from an EMBL/GenBank/DDBJ whole genome shotgun (WGS) entry which is preliminary data.</text>
</comment>
<dbReference type="EMBL" id="JNSJ01000001">
    <property type="protein sequence ID" value="KGA03802.1"/>
    <property type="molecule type" value="Genomic_DNA"/>
</dbReference>
<dbReference type="Gene3D" id="3.40.1190.10">
    <property type="entry name" value="Mur-like, catalytic domain"/>
    <property type="match status" value="1"/>
</dbReference>
<dbReference type="InterPro" id="IPR036565">
    <property type="entry name" value="Mur-like_cat_sf"/>
</dbReference>
<dbReference type="Gene3D" id="3.40.50.720">
    <property type="entry name" value="NAD(P)-binding Rossmann-like Domain"/>
    <property type="match status" value="1"/>
</dbReference>
<evidence type="ECO:0000313" key="12">
    <source>
        <dbReference type="EMBL" id="KGA03802.1"/>
    </source>
</evidence>
<dbReference type="InterPro" id="IPR050061">
    <property type="entry name" value="MurCDEF_pg_biosynth"/>
</dbReference>
<comment type="catalytic activity">
    <reaction evidence="8">
        <text>UDP-N-acetyl-alpha-D-muramate + L-alanine + ATP = UDP-N-acetyl-alpha-D-muramoyl-L-alanine + ADP + phosphate + H(+)</text>
        <dbReference type="Rhea" id="RHEA:23372"/>
        <dbReference type="ChEBI" id="CHEBI:15378"/>
        <dbReference type="ChEBI" id="CHEBI:30616"/>
        <dbReference type="ChEBI" id="CHEBI:43474"/>
        <dbReference type="ChEBI" id="CHEBI:57972"/>
        <dbReference type="ChEBI" id="CHEBI:70757"/>
        <dbReference type="ChEBI" id="CHEBI:83898"/>
        <dbReference type="ChEBI" id="CHEBI:456216"/>
        <dbReference type="EC" id="6.3.2.8"/>
    </reaction>
</comment>
<name>A0A094NZ64_9ZZZZ</name>
<dbReference type="GO" id="GO:0008763">
    <property type="term" value="F:UDP-N-acetylmuramate-L-alanine ligase activity"/>
    <property type="evidence" value="ECO:0007669"/>
    <property type="project" value="UniProtKB-EC"/>
</dbReference>
<dbReference type="SUPFAM" id="SSF51984">
    <property type="entry name" value="MurCD N-terminal domain"/>
    <property type="match status" value="1"/>
</dbReference>
<dbReference type="AlphaFoldDB" id="A0A094NZ64"/>
<comment type="subcellular location">
    <subcellularLocation>
        <location evidence="1">Cytoplasm</location>
    </subcellularLocation>
</comment>
<sequence>MNLTEFLAKRIHFIGLGGAGMSGIARIALAQGANVSGSDAKDSTVLSALKTLGAQVFIGHEASNIGGAEILVVSSAIDQANPEIIAAKTKGLTILTRAQALALLMSESKSVAVAGTHGKTTTTSMLTVALQQAGLDPSFAIGGMINRGGTNAHLGSGDIFIAEADESDGSFLAYKPFGAIITNIELDHVDNFPDIEAVNRIFIDFVGSIQPGGFLVAGIDSPGVVNLLAQIKRNDIEIITYGDSADFSISHISLQPTQSHARVTKLGKVLGELSLTIPGNHNIENATAALAVGIKLGAPVAELLSGLNKFSGAKRRFENRGSVNGVTVIDDYGHHPTEVRVTLETAKRFAQSGRVIAIFQPHRYSRTAMFVEEFAEVLAIADRVYLLEIYAASEPPIPGVSSILIANSMASDKVTFEPSMIDVVSSAVNEAKTGDLIITLGAGDVNLLVPLILQTLEEKPEEKIAP</sequence>
<dbReference type="InterPro" id="IPR004101">
    <property type="entry name" value="Mur_ligase_C"/>
</dbReference>
<dbReference type="EC" id="6.3.2.8" evidence="3"/>
<protein>
    <recommendedName>
        <fullName evidence="3">UDP-N-acetylmuramate--L-alanine ligase</fullName>
        <ecNumber evidence="3">6.3.2.8</ecNumber>
    </recommendedName>
</protein>
<dbReference type="Pfam" id="PF02875">
    <property type="entry name" value="Mur_ligase_C"/>
    <property type="match status" value="1"/>
</dbReference>
<evidence type="ECO:0000256" key="8">
    <source>
        <dbReference type="ARBA" id="ARBA00047833"/>
    </source>
</evidence>
<dbReference type="SUPFAM" id="SSF53623">
    <property type="entry name" value="MurD-like peptide ligases, catalytic domain"/>
    <property type="match status" value="1"/>
</dbReference>
<keyword evidence="4" id="KW-0963">Cytoplasm</keyword>
<keyword evidence="6" id="KW-0547">Nucleotide-binding</keyword>
<evidence type="ECO:0000256" key="2">
    <source>
        <dbReference type="ARBA" id="ARBA00004752"/>
    </source>
</evidence>
<dbReference type="GO" id="GO:0005524">
    <property type="term" value="F:ATP binding"/>
    <property type="evidence" value="ECO:0007669"/>
    <property type="project" value="UniProtKB-KW"/>
</dbReference>
<evidence type="ECO:0000256" key="4">
    <source>
        <dbReference type="ARBA" id="ARBA00022490"/>
    </source>
</evidence>
<evidence type="ECO:0000259" key="10">
    <source>
        <dbReference type="Pfam" id="PF02875"/>
    </source>
</evidence>
<gene>
    <name evidence="12" type="ORF">GM49_0020</name>
</gene>
<feature type="domain" description="Mur ligase N-terminal catalytic" evidence="9">
    <location>
        <begin position="10"/>
        <end position="107"/>
    </location>
</feature>
<feature type="domain" description="Mur ligase central" evidence="11">
    <location>
        <begin position="113"/>
        <end position="292"/>
    </location>
</feature>
<evidence type="ECO:0000256" key="1">
    <source>
        <dbReference type="ARBA" id="ARBA00004496"/>
    </source>
</evidence>
<evidence type="ECO:0000256" key="5">
    <source>
        <dbReference type="ARBA" id="ARBA00022598"/>
    </source>
</evidence>
<dbReference type="UniPathway" id="UPA00219"/>
<dbReference type="GO" id="GO:0005737">
    <property type="term" value="C:cytoplasm"/>
    <property type="evidence" value="ECO:0007669"/>
    <property type="project" value="UniProtKB-SubCell"/>
</dbReference>
<dbReference type="InterPro" id="IPR005758">
    <property type="entry name" value="UDP-N-AcMur_Ala_ligase_MurC"/>
</dbReference>
<proteinExistence type="inferred from homology"/>
<dbReference type="Pfam" id="PF01225">
    <property type="entry name" value="Mur_ligase"/>
    <property type="match status" value="1"/>
</dbReference>
<dbReference type="PANTHER" id="PTHR43445">
    <property type="entry name" value="UDP-N-ACETYLMURAMATE--L-ALANINE LIGASE-RELATED"/>
    <property type="match status" value="1"/>
</dbReference>
<evidence type="ECO:0000256" key="6">
    <source>
        <dbReference type="ARBA" id="ARBA00022741"/>
    </source>
</evidence>
<evidence type="ECO:0000259" key="11">
    <source>
        <dbReference type="Pfam" id="PF08245"/>
    </source>
</evidence>
<keyword evidence="7" id="KW-0067">ATP-binding</keyword>
<dbReference type="HAMAP" id="MF_00046">
    <property type="entry name" value="MurC"/>
    <property type="match status" value="1"/>
</dbReference>
<comment type="pathway">
    <text evidence="2">Cell wall biogenesis; peptidoglycan biosynthesis.</text>
</comment>